<accession>A0A061SHA9</accession>
<feature type="non-terminal residue" evidence="1">
    <location>
        <position position="1"/>
    </location>
</feature>
<dbReference type="AlphaFoldDB" id="A0A061SHA9"/>
<protein>
    <submittedName>
        <fullName evidence="1">Uncharacterized protein</fullName>
    </submittedName>
</protein>
<reference evidence="1" key="1">
    <citation type="submission" date="2014-05" db="EMBL/GenBank/DDBJ databases">
        <title>The transcriptome of the halophilic microalga Tetraselmis sp. GSL018 isolated from the Great Salt Lake, Utah.</title>
        <authorList>
            <person name="Jinkerson R.E."/>
            <person name="D'Adamo S."/>
            <person name="Posewitz M.C."/>
        </authorList>
    </citation>
    <scope>NUCLEOTIDE SEQUENCE</scope>
    <source>
        <strain evidence="1">GSL018</strain>
    </source>
</reference>
<gene>
    <name evidence="1" type="ORF">TSPGSL018_2855</name>
</gene>
<dbReference type="EMBL" id="GBEZ01001320">
    <property type="protein sequence ID" value="JAC83643.1"/>
    <property type="molecule type" value="Transcribed_RNA"/>
</dbReference>
<proteinExistence type="predicted"/>
<sequence>SVEQRQLVLPGNLFIPGQEVEISCAAVSKGGNSSGRARLPLYIRPEPLPGHLAMWGKRQKQASWTKLDPQETVLMAKSGVSLVDSTGDGRGDIFVGDFEELETTFKVAALRWTFPEDQGFAHHSQPRLRYQFFFRLGDSQRIPFTSLQESNVAETMLPAGVNSLEVDVIGPEGSKATHVHPMLILVSEGSDQSTRIQSESPVAGLPSLTSLQQTIYTHFLAELRLESLAQFIYIWSSQMCGQSKPNKLCLNAGSMTRLT</sequence>
<evidence type="ECO:0000313" key="1">
    <source>
        <dbReference type="EMBL" id="JAC83643.1"/>
    </source>
</evidence>
<name>A0A061SHA9_9CHLO</name>
<organism evidence="1">
    <name type="scientific">Tetraselmis sp. GSL018</name>
    <dbReference type="NCBI Taxonomy" id="582737"/>
    <lineage>
        <taxon>Eukaryota</taxon>
        <taxon>Viridiplantae</taxon>
        <taxon>Chlorophyta</taxon>
        <taxon>core chlorophytes</taxon>
        <taxon>Chlorodendrophyceae</taxon>
        <taxon>Chlorodendrales</taxon>
        <taxon>Chlorodendraceae</taxon>
        <taxon>Tetraselmis</taxon>
    </lineage>
</organism>